<organism evidence="2 3">
    <name type="scientific">Microctonus aethiopoides</name>
    <dbReference type="NCBI Taxonomy" id="144406"/>
    <lineage>
        <taxon>Eukaryota</taxon>
        <taxon>Metazoa</taxon>
        <taxon>Ecdysozoa</taxon>
        <taxon>Arthropoda</taxon>
        <taxon>Hexapoda</taxon>
        <taxon>Insecta</taxon>
        <taxon>Pterygota</taxon>
        <taxon>Neoptera</taxon>
        <taxon>Endopterygota</taxon>
        <taxon>Hymenoptera</taxon>
        <taxon>Apocrita</taxon>
        <taxon>Ichneumonoidea</taxon>
        <taxon>Braconidae</taxon>
        <taxon>Euphorinae</taxon>
        <taxon>Microctonus</taxon>
    </lineage>
</organism>
<keyword evidence="3" id="KW-1185">Reference proteome</keyword>
<reference evidence="2" key="1">
    <citation type="journal article" date="2023" name="bioRxiv">
        <title>Scaffold-level genome assemblies of two parasitoid biocontrol wasps reveal the parthenogenesis mechanism and an associated novel virus.</title>
        <authorList>
            <person name="Inwood S."/>
            <person name="Skelly J."/>
            <person name="Guhlin J."/>
            <person name="Harrop T."/>
            <person name="Goldson S."/>
            <person name="Dearden P."/>
        </authorList>
    </citation>
    <scope>NUCLEOTIDE SEQUENCE</scope>
    <source>
        <strain evidence="2">Irish</strain>
        <tissue evidence="2">Whole body</tissue>
    </source>
</reference>
<evidence type="ECO:0008006" key="4">
    <source>
        <dbReference type="Google" id="ProtNLM"/>
    </source>
</evidence>
<evidence type="ECO:0000313" key="3">
    <source>
        <dbReference type="Proteomes" id="UP001168990"/>
    </source>
</evidence>
<keyword evidence="1" id="KW-0732">Signal</keyword>
<dbReference type="Proteomes" id="UP001168990">
    <property type="component" value="Unassembled WGS sequence"/>
</dbReference>
<feature type="signal peptide" evidence="1">
    <location>
        <begin position="1"/>
        <end position="20"/>
    </location>
</feature>
<dbReference type="AlphaFoldDB" id="A0AA39EXB4"/>
<protein>
    <recommendedName>
        <fullName evidence="4">Secreted protein</fullName>
    </recommendedName>
</protein>
<comment type="caution">
    <text evidence="2">The sequence shown here is derived from an EMBL/GenBank/DDBJ whole genome shotgun (WGS) entry which is preliminary data.</text>
</comment>
<reference evidence="2" key="2">
    <citation type="submission" date="2023-03" db="EMBL/GenBank/DDBJ databases">
        <authorList>
            <person name="Inwood S.N."/>
            <person name="Skelly J.G."/>
            <person name="Guhlin J."/>
            <person name="Harrop T.W.R."/>
            <person name="Goldson S.G."/>
            <person name="Dearden P.K."/>
        </authorList>
    </citation>
    <scope>NUCLEOTIDE SEQUENCE</scope>
    <source>
        <strain evidence="2">Irish</strain>
        <tissue evidence="2">Whole body</tissue>
    </source>
</reference>
<accession>A0AA39EXB4</accession>
<dbReference type="EMBL" id="JAQQBS010001424">
    <property type="protein sequence ID" value="KAK0158489.1"/>
    <property type="molecule type" value="Genomic_DNA"/>
</dbReference>
<evidence type="ECO:0000313" key="2">
    <source>
        <dbReference type="EMBL" id="KAK0158489.1"/>
    </source>
</evidence>
<sequence>MRRLLMTESIFFFLECVIMCTRKRSRDRRKDVEWKGELNMITDKSKYMWICIIWNTKLISAPNLTMKSTITSDG</sequence>
<feature type="chain" id="PRO_5041394623" description="Secreted protein" evidence="1">
    <location>
        <begin position="21"/>
        <end position="74"/>
    </location>
</feature>
<gene>
    <name evidence="2" type="ORF">PV328_009486</name>
</gene>
<name>A0AA39EXB4_9HYME</name>
<evidence type="ECO:0000256" key="1">
    <source>
        <dbReference type="SAM" id="SignalP"/>
    </source>
</evidence>
<proteinExistence type="predicted"/>